<evidence type="ECO:0000256" key="1">
    <source>
        <dbReference type="ARBA" id="ARBA00009013"/>
    </source>
</evidence>
<dbReference type="Pfam" id="PF01740">
    <property type="entry name" value="STAS"/>
    <property type="match status" value="1"/>
</dbReference>
<sequence length="138" mass="14352">MNPDQHPAPPSDVPASDAVPEQVIDLGVRQLDGALVVAVSGEVDMLTTPTLRAHLQHHMEAHPDLLVVDLSGVTFLGSSGLAVLVAAAQRAKESGIPFRLVCTTRAVIRPLTATGLVDVLDIRQTVREALGDAAPTGG</sequence>
<dbReference type="NCBIfam" id="TIGR00377">
    <property type="entry name" value="ant_ant_sig"/>
    <property type="match status" value="1"/>
</dbReference>
<dbReference type="RefSeq" id="WP_083959534.1">
    <property type="nucleotide sequence ID" value="NZ_FQVN01000003.1"/>
</dbReference>
<protein>
    <recommendedName>
        <fullName evidence="2">Anti-sigma factor antagonist</fullName>
    </recommendedName>
</protein>
<reference evidence="4 5" key="1">
    <citation type="submission" date="2016-11" db="EMBL/GenBank/DDBJ databases">
        <authorList>
            <person name="Jaros S."/>
            <person name="Januszkiewicz K."/>
            <person name="Wedrychowicz H."/>
        </authorList>
    </citation>
    <scope>NUCLEOTIDE SEQUENCE [LARGE SCALE GENOMIC DNA]</scope>
    <source>
        <strain evidence="4 5">DSM 44523</strain>
    </source>
</reference>
<dbReference type="Gene3D" id="3.30.750.24">
    <property type="entry name" value="STAS domain"/>
    <property type="match status" value="1"/>
</dbReference>
<evidence type="ECO:0000259" key="3">
    <source>
        <dbReference type="PROSITE" id="PS50801"/>
    </source>
</evidence>
<dbReference type="InterPro" id="IPR036513">
    <property type="entry name" value="STAS_dom_sf"/>
</dbReference>
<keyword evidence="5" id="KW-1185">Reference proteome</keyword>
<dbReference type="OrthoDB" id="3576811at2"/>
<evidence type="ECO:0000313" key="4">
    <source>
        <dbReference type="EMBL" id="SHF29503.1"/>
    </source>
</evidence>
<comment type="similarity">
    <text evidence="1 2">Belongs to the anti-sigma-factor antagonist family.</text>
</comment>
<dbReference type="EMBL" id="FQVN01000003">
    <property type="protein sequence ID" value="SHF29503.1"/>
    <property type="molecule type" value="Genomic_DNA"/>
</dbReference>
<name>A0A1M5AH04_STRHI</name>
<organism evidence="4 5">
    <name type="scientific">Streptoalloteichus hindustanus</name>
    <dbReference type="NCBI Taxonomy" id="2017"/>
    <lineage>
        <taxon>Bacteria</taxon>
        <taxon>Bacillati</taxon>
        <taxon>Actinomycetota</taxon>
        <taxon>Actinomycetes</taxon>
        <taxon>Pseudonocardiales</taxon>
        <taxon>Pseudonocardiaceae</taxon>
        <taxon>Streptoalloteichus</taxon>
    </lineage>
</organism>
<dbReference type="InterPro" id="IPR002645">
    <property type="entry name" value="STAS_dom"/>
</dbReference>
<dbReference type="PROSITE" id="PS50801">
    <property type="entry name" value="STAS"/>
    <property type="match status" value="1"/>
</dbReference>
<dbReference type="STRING" id="2017.SAMN05444320_103113"/>
<dbReference type="CDD" id="cd07043">
    <property type="entry name" value="STAS_anti-anti-sigma_factors"/>
    <property type="match status" value="1"/>
</dbReference>
<dbReference type="AlphaFoldDB" id="A0A1M5AH04"/>
<proteinExistence type="inferred from homology"/>
<evidence type="ECO:0000313" key="5">
    <source>
        <dbReference type="Proteomes" id="UP000184501"/>
    </source>
</evidence>
<dbReference type="SUPFAM" id="SSF52091">
    <property type="entry name" value="SpoIIaa-like"/>
    <property type="match status" value="1"/>
</dbReference>
<feature type="domain" description="STAS" evidence="3">
    <location>
        <begin position="24"/>
        <end position="133"/>
    </location>
</feature>
<gene>
    <name evidence="4" type="ORF">SAMN05444320_103113</name>
</gene>
<accession>A0A1M5AH04</accession>
<dbReference type="InterPro" id="IPR003658">
    <property type="entry name" value="Anti-sigma_ant"/>
</dbReference>
<dbReference type="PANTHER" id="PTHR33495">
    <property type="entry name" value="ANTI-SIGMA FACTOR ANTAGONIST TM_1081-RELATED-RELATED"/>
    <property type="match status" value="1"/>
</dbReference>
<evidence type="ECO:0000256" key="2">
    <source>
        <dbReference type="RuleBase" id="RU003749"/>
    </source>
</evidence>
<dbReference type="GO" id="GO:0043856">
    <property type="term" value="F:anti-sigma factor antagonist activity"/>
    <property type="evidence" value="ECO:0007669"/>
    <property type="project" value="InterPro"/>
</dbReference>
<dbReference type="Proteomes" id="UP000184501">
    <property type="component" value="Unassembled WGS sequence"/>
</dbReference>
<dbReference type="PANTHER" id="PTHR33495:SF2">
    <property type="entry name" value="ANTI-SIGMA FACTOR ANTAGONIST TM_1081-RELATED"/>
    <property type="match status" value="1"/>
</dbReference>